<keyword evidence="1" id="KW-1133">Transmembrane helix</keyword>
<sequence>MKAKLKLLLLLLPIIIVFIINIALFISSFKKIDYTLEGRLETIIRKNDIWPDTSYDYLNIWEDLQEKTLDELNNSSSRITNYYSSNYVRLFSIYKDNKYSGNKDEFGVPNYELDNLLQDIYNSDEVQFQSAYLLKSLFIEAQINYIKGNFNNLINPTSEIVLWSFKYFNALVFFNWLKIWVQDLGRTVEKPLSIDFYTFGSYIRGDELGRERWDLPPIFNNNEPIPVTRINGVLKEFIDNLYNFVFIKNRS</sequence>
<dbReference type="EMBL" id="CP012328">
    <property type="protein sequence ID" value="AKU79929.1"/>
    <property type="molecule type" value="Genomic_DNA"/>
</dbReference>
<keyword evidence="3" id="KW-1185">Reference proteome</keyword>
<dbReference type="STRING" id="216946.STURO_v1c06840"/>
<evidence type="ECO:0000313" key="2">
    <source>
        <dbReference type="EMBL" id="AKU79929.1"/>
    </source>
</evidence>
<dbReference type="Proteomes" id="UP000067243">
    <property type="component" value="Chromosome"/>
</dbReference>
<accession>A0A0K1P6T0</accession>
<proteinExistence type="predicted"/>
<evidence type="ECO:0000313" key="3">
    <source>
        <dbReference type="Proteomes" id="UP000067243"/>
    </source>
</evidence>
<dbReference type="KEGG" id="stur:STURON_00683"/>
<dbReference type="OrthoDB" id="389284at2"/>
<evidence type="ECO:0000256" key="1">
    <source>
        <dbReference type="SAM" id="Phobius"/>
    </source>
</evidence>
<keyword evidence="1" id="KW-0472">Membrane</keyword>
<gene>
    <name evidence="2" type="ORF">STURON_00683</name>
</gene>
<keyword evidence="1" id="KW-0812">Transmembrane</keyword>
<name>A0A0K1P6T0_9MOLU</name>
<reference evidence="2 3" key="1">
    <citation type="journal article" date="2015" name="Genome Announc.">
        <title>Complete Genome Sequence of Spiroplasma turonicum Strain Tab4cT, a Parasite of a Horse Fly, Haematopota sp. (Diptera: Tabanidae).</title>
        <authorList>
            <person name="Davis R.E."/>
            <person name="Shao J."/>
            <person name="Zhao Y."/>
            <person name="Gasparich G.E."/>
            <person name="Gaynor B.J."/>
            <person name="Donofrio N."/>
        </authorList>
    </citation>
    <scope>NUCLEOTIDE SEQUENCE [LARGE SCALE GENOMIC DNA]</scope>
    <source>
        <strain evidence="2 3">Tab4c</strain>
    </source>
</reference>
<dbReference type="PATRIC" id="fig|216946.3.peg.710"/>
<organism evidence="2 3">
    <name type="scientific">Spiroplasma turonicum</name>
    <dbReference type="NCBI Taxonomy" id="216946"/>
    <lineage>
        <taxon>Bacteria</taxon>
        <taxon>Bacillati</taxon>
        <taxon>Mycoplasmatota</taxon>
        <taxon>Mollicutes</taxon>
        <taxon>Entomoplasmatales</taxon>
        <taxon>Spiroplasmataceae</taxon>
        <taxon>Spiroplasma</taxon>
    </lineage>
</organism>
<protein>
    <submittedName>
        <fullName evidence="2">Uncharacterized protein</fullName>
    </submittedName>
</protein>
<dbReference type="RefSeq" id="WP_075048512.1">
    <property type="nucleotide sequence ID" value="NZ_CP012328.1"/>
</dbReference>
<dbReference type="AlphaFoldDB" id="A0A0K1P6T0"/>
<feature type="transmembrane region" description="Helical" evidence="1">
    <location>
        <begin position="7"/>
        <end position="26"/>
    </location>
</feature>